<sequence length="461" mass="51320">MEKHQQTLDLEAYFVSYRKNIIGIDQQIATARHSSIRMLYADWTASGRCYWPIESHLLQEIMPMMANTHTDTSHSGAFISRAYHNARQTIKSHVNASADDVLIASGSGMTDGVNKLQRLLGLRVPERFRHRWQVPASERPVVFITHMEHHSNHTSWLETIADVVVVPPNARGEVEAALFEEAVARYNARPLKIAAITACSNVTGISTPYHDIAGVMHRHDGYCFVDFACSAPYMNINMHPTQEGAHLDAVYFSPHKFLGGPGASGVLVFNRKLYHNDVPDNSGGGTVDWTNPWGGRKYVDDIEDREDGGTPPILQTIKAALCIQLKEQMGVDRMAHREEELLAILWEGLSGIPDVRILAPQHRNRLPIVSFYVEGQHFNTTVQLLNDYFGIQCRGGCSCAGTYGHYLLGIGAEQSKQITDLIDRGDTSAKPGWVRISLHPTMTDEEVRLIVESVVAVSGMK</sequence>
<dbReference type="GO" id="GO:0008483">
    <property type="term" value="F:transaminase activity"/>
    <property type="evidence" value="ECO:0007669"/>
    <property type="project" value="UniProtKB-KW"/>
</dbReference>
<organism evidence="3 4">
    <name type="scientific">Imperialibacter roseus</name>
    <dbReference type="NCBI Taxonomy" id="1324217"/>
    <lineage>
        <taxon>Bacteria</taxon>
        <taxon>Pseudomonadati</taxon>
        <taxon>Bacteroidota</taxon>
        <taxon>Cytophagia</taxon>
        <taxon>Cytophagales</taxon>
        <taxon>Flammeovirgaceae</taxon>
        <taxon>Imperialibacter</taxon>
    </lineage>
</organism>
<accession>A0ABZ0IIE9</accession>
<name>A0ABZ0IIE9_9BACT</name>
<gene>
    <name evidence="3" type="ORF">RT717_17185</name>
</gene>
<dbReference type="Gene3D" id="3.40.640.10">
    <property type="entry name" value="Type I PLP-dependent aspartate aminotransferase-like (Major domain)"/>
    <property type="match status" value="1"/>
</dbReference>
<evidence type="ECO:0000256" key="1">
    <source>
        <dbReference type="ARBA" id="ARBA00022898"/>
    </source>
</evidence>
<dbReference type="EMBL" id="CP136051">
    <property type="protein sequence ID" value="WOK04819.1"/>
    <property type="molecule type" value="Genomic_DNA"/>
</dbReference>
<keyword evidence="3" id="KW-0032">Aminotransferase</keyword>
<dbReference type="InterPro" id="IPR000192">
    <property type="entry name" value="Aminotrans_V_dom"/>
</dbReference>
<dbReference type="InterPro" id="IPR015424">
    <property type="entry name" value="PyrdxlP-dep_Trfase"/>
</dbReference>
<keyword evidence="3" id="KW-0808">Transferase</keyword>
<dbReference type="Pfam" id="PF00266">
    <property type="entry name" value="Aminotran_5"/>
    <property type="match status" value="1"/>
</dbReference>
<dbReference type="Gene3D" id="3.90.1150.10">
    <property type="entry name" value="Aspartate Aminotransferase, domain 1"/>
    <property type="match status" value="1"/>
</dbReference>
<keyword evidence="4" id="KW-1185">Reference proteome</keyword>
<dbReference type="InterPro" id="IPR015421">
    <property type="entry name" value="PyrdxlP-dep_Trfase_major"/>
</dbReference>
<dbReference type="PANTHER" id="PTHR43586:SF8">
    <property type="entry name" value="CYSTEINE DESULFURASE 1, CHLOROPLASTIC"/>
    <property type="match status" value="1"/>
</dbReference>
<evidence type="ECO:0000259" key="2">
    <source>
        <dbReference type="Pfam" id="PF00266"/>
    </source>
</evidence>
<protein>
    <submittedName>
        <fullName evidence="3">Aminotransferase class V-fold PLP-dependent enzyme</fullName>
    </submittedName>
</protein>
<dbReference type="RefSeq" id="WP_317487619.1">
    <property type="nucleotide sequence ID" value="NZ_CP136051.1"/>
</dbReference>
<dbReference type="PANTHER" id="PTHR43586">
    <property type="entry name" value="CYSTEINE DESULFURASE"/>
    <property type="match status" value="1"/>
</dbReference>
<keyword evidence="1" id="KW-0663">Pyridoxal phosphate</keyword>
<dbReference type="SUPFAM" id="SSF53383">
    <property type="entry name" value="PLP-dependent transferases"/>
    <property type="match status" value="1"/>
</dbReference>
<dbReference type="InterPro" id="IPR015422">
    <property type="entry name" value="PyrdxlP-dep_Trfase_small"/>
</dbReference>
<proteinExistence type="predicted"/>
<evidence type="ECO:0000313" key="4">
    <source>
        <dbReference type="Proteomes" id="UP001302349"/>
    </source>
</evidence>
<feature type="domain" description="Aminotransferase class V" evidence="2">
    <location>
        <begin position="57"/>
        <end position="448"/>
    </location>
</feature>
<dbReference type="Proteomes" id="UP001302349">
    <property type="component" value="Chromosome"/>
</dbReference>
<reference evidence="3 4" key="1">
    <citation type="journal article" date="2023" name="Microbiol. Resour. Announc.">
        <title>Complete Genome Sequence of Imperialibacter roseus strain P4T.</title>
        <authorList>
            <person name="Tizabi D.R."/>
            <person name="Bachvaroff T."/>
            <person name="Hill R.T."/>
        </authorList>
    </citation>
    <scope>NUCLEOTIDE SEQUENCE [LARGE SCALE GENOMIC DNA]</scope>
    <source>
        <strain evidence="3 4">P4T</strain>
    </source>
</reference>
<evidence type="ECO:0000313" key="3">
    <source>
        <dbReference type="EMBL" id="WOK04819.1"/>
    </source>
</evidence>